<dbReference type="OrthoDB" id="3438983at2759"/>
<organism evidence="1 2">
    <name type="scientific">Zasmidium cellare ATCC 36951</name>
    <dbReference type="NCBI Taxonomy" id="1080233"/>
    <lineage>
        <taxon>Eukaryota</taxon>
        <taxon>Fungi</taxon>
        <taxon>Dikarya</taxon>
        <taxon>Ascomycota</taxon>
        <taxon>Pezizomycotina</taxon>
        <taxon>Dothideomycetes</taxon>
        <taxon>Dothideomycetidae</taxon>
        <taxon>Mycosphaerellales</taxon>
        <taxon>Mycosphaerellaceae</taxon>
        <taxon>Zasmidium</taxon>
    </lineage>
</organism>
<protein>
    <submittedName>
        <fullName evidence="1">Uncharacterized protein</fullName>
    </submittedName>
</protein>
<dbReference type="Proteomes" id="UP000799537">
    <property type="component" value="Unassembled WGS sequence"/>
</dbReference>
<reference evidence="1" key="1">
    <citation type="journal article" date="2020" name="Stud. Mycol.">
        <title>101 Dothideomycetes genomes: a test case for predicting lifestyles and emergence of pathogens.</title>
        <authorList>
            <person name="Haridas S."/>
            <person name="Albert R."/>
            <person name="Binder M."/>
            <person name="Bloem J."/>
            <person name="Labutti K."/>
            <person name="Salamov A."/>
            <person name="Andreopoulos B."/>
            <person name="Baker S."/>
            <person name="Barry K."/>
            <person name="Bills G."/>
            <person name="Bluhm B."/>
            <person name="Cannon C."/>
            <person name="Castanera R."/>
            <person name="Culley D."/>
            <person name="Daum C."/>
            <person name="Ezra D."/>
            <person name="Gonzalez J."/>
            <person name="Henrissat B."/>
            <person name="Kuo A."/>
            <person name="Liang C."/>
            <person name="Lipzen A."/>
            <person name="Lutzoni F."/>
            <person name="Magnuson J."/>
            <person name="Mondo S."/>
            <person name="Nolan M."/>
            <person name="Ohm R."/>
            <person name="Pangilinan J."/>
            <person name="Park H.-J."/>
            <person name="Ramirez L."/>
            <person name="Alfaro M."/>
            <person name="Sun H."/>
            <person name="Tritt A."/>
            <person name="Yoshinaga Y."/>
            <person name="Zwiers L.-H."/>
            <person name="Turgeon B."/>
            <person name="Goodwin S."/>
            <person name="Spatafora J."/>
            <person name="Crous P."/>
            <person name="Grigoriev I."/>
        </authorList>
    </citation>
    <scope>NUCLEOTIDE SEQUENCE</scope>
    <source>
        <strain evidence="1">ATCC 36951</strain>
    </source>
</reference>
<name>A0A6A6CYV4_ZASCE</name>
<proteinExistence type="predicted"/>
<evidence type="ECO:0000313" key="1">
    <source>
        <dbReference type="EMBL" id="KAF2172225.1"/>
    </source>
</evidence>
<sequence>MATIALNSGDKKKWRKTAVCVKSPWTRGTFNKGDVVSLPYHVANMNPERKEDDPGLHLSEFGPVLSKRRMVIILFKYKDIMFCVPLYSFTGRDIESRHPEVIEQYIQLINMYDDMSKFAGKGKYEPIKFRHVHRGQGLNECTTVHITGGKTVSWQEDIELVGRLTKPSYTRLMKLWRDFNDVADDEECSWPS</sequence>
<dbReference type="EMBL" id="ML993581">
    <property type="protein sequence ID" value="KAF2172225.1"/>
    <property type="molecule type" value="Genomic_DNA"/>
</dbReference>
<dbReference type="AlphaFoldDB" id="A0A6A6CYV4"/>
<evidence type="ECO:0000313" key="2">
    <source>
        <dbReference type="Proteomes" id="UP000799537"/>
    </source>
</evidence>
<accession>A0A6A6CYV4</accession>
<gene>
    <name evidence="1" type="ORF">M409DRAFT_49949</name>
</gene>
<dbReference type="GeneID" id="54564669"/>
<dbReference type="RefSeq" id="XP_033673114.1">
    <property type="nucleotide sequence ID" value="XM_033811397.1"/>
</dbReference>
<keyword evidence="2" id="KW-1185">Reference proteome</keyword>